<organism evidence="2 3">
    <name type="scientific">Arcticibacter svalbardensis MN12-7</name>
    <dbReference type="NCBI Taxonomy" id="1150600"/>
    <lineage>
        <taxon>Bacteria</taxon>
        <taxon>Pseudomonadati</taxon>
        <taxon>Bacteroidota</taxon>
        <taxon>Sphingobacteriia</taxon>
        <taxon>Sphingobacteriales</taxon>
        <taxon>Sphingobacteriaceae</taxon>
        <taxon>Arcticibacter</taxon>
    </lineage>
</organism>
<dbReference type="EMBL" id="AQPN01000020">
    <property type="protein sequence ID" value="EOR96322.1"/>
    <property type="molecule type" value="Genomic_DNA"/>
</dbReference>
<dbReference type="InterPro" id="IPR011051">
    <property type="entry name" value="RmlC_Cupin_sf"/>
</dbReference>
<evidence type="ECO:0000259" key="1">
    <source>
        <dbReference type="Pfam" id="PF07883"/>
    </source>
</evidence>
<dbReference type="OrthoDB" id="1423961at2"/>
<dbReference type="SUPFAM" id="SSF51182">
    <property type="entry name" value="RmlC-like cupins"/>
    <property type="match status" value="1"/>
</dbReference>
<evidence type="ECO:0000313" key="3">
    <source>
        <dbReference type="Proteomes" id="UP000014174"/>
    </source>
</evidence>
<proteinExistence type="predicted"/>
<feature type="domain" description="Cupin type-2" evidence="1">
    <location>
        <begin position="94"/>
        <end position="155"/>
    </location>
</feature>
<protein>
    <recommendedName>
        <fullName evidence="1">Cupin type-2 domain-containing protein</fullName>
    </recommendedName>
</protein>
<dbReference type="RefSeq" id="WP_016193806.1">
    <property type="nucleotide sequence ID" value="NZ_AQPN01000020.1"/>
</dbReference>
<sequence length="194" mass="21606">MQIILYIRYMMKRRNFMLAAMLAVPATAFSSLGKLIRVERVKKAFIVKSNESRFDGIQTTTPDAIGRCVVSGADTQGELLIVAPTSKTFVFKEGPPLHIHKHQDEIFYVAQGEFLVQLGDVVHKVFTGDTVFIPKGTPHTYANPIENNPGSIISIHQPVGKNEEFFKYLCTYGKMPDKEIDPDSPVVGPPIEVN</sequence>
<evidence type="ECO:0000313" key="2">
    <source>
        <dbReference type="EMBL" id="EOR96322.1"/>
    </source>
</evidence>
<reference evidence="2 3" key="1">
    <citation type="journal article" date="2013" name="Genome Announc.">
        <title>Draft Genome Sequence of Arcticibacter svalbardensis Strain MN12-7T, a Member of the Family Sphingobacteriaceae Isolated from an Arctic Soil Sample.</title>
        <authorList>
            <person name="Shivaji S."/>
            <person name="Ara S."/>
            <person name="Prasad S."/>
            <person name="Manasa B.P."/>
            <person name="Begum Z."/>
            <person name="Singh A."/>
            <person name="Kumar Pinnaka A."/>
        </authorList>
    </citation>
    <scope>NUCLEOTIDE SEQUENCE [LARGE SCALE GENOMIC DNA]</scope>
    <source>
        <strain evidence="2 3">MN12-7</strain>
    </source>
</reference>
<comment type="caution">
    <text evidence="2">The sequence shown here is derived from an EMBL/GenBank/DDBJ whole genome shotgun (WGS) entry which is preliminary data.</text>
</comment>
<name>R9GWY0_9SPHI</name>
<dbReference type="AlphaFoldDB" id="R9GWY0"/>
<dbReference type="eggNOG" id="COG0662">
    <property type="taxonomic scope" value="Bacteria"/>
</dbReference>
<dbReference type="PANTHER" id="PTHR36440:SF1">
    <property type="entry name" value="PUTATIVE (AFU_ORTHOLOGUE AFUA_8G07350)-RELATED"/>
    <property type="match status" value="1"/>
</dbReference>
<dbReference type="InterPro" id="IPR014710">
    <property type="entry name" value="RmlC-like_jellyroll"/>
</dbReference>
<accession>R9GWY0</accession>
<gene>
    <name evidence="2" type="ORF">ADIARSV_0557</name>
</gene>
<dbReference type="PANTHER" id="PTHR36440">
    <property type="entry name" value="PUTATIVE (AFU_ORTHOLOGUE AFUA_8G07350)-RELATED"/>
    <property type="match status" value="1"/>
</dbReference>
<dbReference type="InterPro" id="IPR013096">
    <property type="entry name" value="Cupin_2"/>
</dbReference>
<keyword evidence="3" id="KW-1185">Reference proteome</keyword>
<dbReference type="STRING" id="1150600.ADIARSV_0557"/>
<dbReference type="Gene3D" id="2.60.120.10">
    <property type="entry name" value="Jelly Rolls"/>
    <property type="match status" value="1"/>
</dbReference>
<dbReference type="Pfam" id="PF07883">
    <property type="entry name" value="Cupin_2"/>
    <property type="match status" value="1"/>
</dbReference>
<dbReference type="InterPro" id="IPR053146">
    <property type="entry name" value="QDO-like"/>
</dbReference>
<dbReference type="Proteomes" id="UP000014174">
    <property type="component" value="Unassembled WGS sequence"/>
</dbReference>